<name>A0A6H2A1I1_9ZZZZ</name>
<organism evidence="1">
    <name type="scientific">viral metagenome</name>
    <dbReference type="NCBI Taxonomy" id="1070528"/>
    <lineage>
        <taxon>unclassified sequences</taxon>
        <taxon>metagenomes</taxon>
        <taxon>organismal metagenomes</taxon>
    </lineage>
</organism>
<gene>
    <name evidence="1" type="ORF">TM448A04279_0007</name>
    <name evidence="2" type="ORF">TM448B04909_0005</name>
</gene>
<accession>A0A6H2A1I1</accession>
<dbReference type="EMBL" id="MT144472">
    <property type="protein sequence ID" value="QJA54043.1"/>
    <property type="molecule type" value="Genomic_DNA"/>
</dbReference>
<dbReference type="AlphaFoldDB" id="A0A6H2A1I1"/>
<evidence type="ECO:0000313" key="2">
    <source>
        <dbReference type="EMBL" id="QJI03686.1"/>
    </source>
</evidence>
<sequence>MRKEKKLRNITPQNPRGYRWSAEFPVGRCYFRTRELMRVAVRERNEDWRPNGGYVIDANQRLY</sequence>
<reference evidence="1" key="1">
    <citation type="submission" date="2020-03" db="EMBL/GenBank/DDBJ databases">
        <title>The deep terrestrial virosphere.</title>
        <authorList>
            <person name="Holmfeldt K."/>
            <person name="Nilsson E."/>
            <person name="Simone D."/>
            <person name="Lopez-Fernandez M."/>
            <person name="Wu X."/>
            <person name="de Brujin I."/>
            <person name="Lundin D."/>
            <person name="Andersson A."/>
            <person name="Bertilsson S."/>
            <person name="Dopson M."/>
        </authorList>
    </citation>
    <scope>NUCLEOTIDE SEQUENCE</scope>
    <source>
        <strain evidence="1">TM448A04279</strain>
        <strain evidence="2">TM448B04909</strain>
    </source>
</reference>
<dbReference type="EMBL" id="MT145110">
    <property type="protein sequence ID" value="QJI03686.1"/>
    <property type="molecule type" value="Genomic_DNA"/>
</dbReference>
<protein>
    <submittedName>
        <fullName evidence="1">Uncharacterized protein</fullName>
    </submittedName>
</protein>
<evidence type="ECO:0000313" key="1">
    <source>
        <dbReference type="EMBL" id="QJA54043.1"/>
    </source>
</evidence>
<proteinExistence type="predicted"/>